<dbReference type="AlphaFoldDB" id="A0A0D7BIV1"/>
<organism evidence="3 4">
    <name type="scientific">Cylindrobasidium torrendii FP15055 ss-10</name>
    <dbReference type="NCBI Taxonomy" id="1314674"/>
    <lineage>
        <taxon>Eukaryota</taxon>
        <taxon>Fungi</taxon>
        <taxon>Dikarya</taxon>
        <taxon>Basidiomycota</taxon>
        <taxon>Agaricomycotina</taxon>
        <taxon>Agaricomycetes</taxon>
        <taxon>Agaricomycetidae</taxon>
        <taxon>Agaricales</taxon>
        <taxon>Marasmiineae</taxon>
        <taxon>Physalacriaceae</taxon>
        <taxon>Cylindrobasidium</taxon>
    </lineage>
</organism>
<evidence type="ECO:0000313" key="3">
    <source>
        <dbReference type="EMBL" id="KIY70009.1"/>
    </source>
</evidence>
<accession>A0A0D7BIV1</accession>
<feature type="transmembrane region" description="Helical" evidence="2">
    <location>
        <begin position="6"/>
        <end position="25"/>
    </location>
</feature>
<dbReference type="EMBL" id="KN880475">
    <property type="protein sequence ID" value="KIY70009.1"/>
    <property type="molecule type" value="Genomic_DNA"/>
</dbReference>
<dbReference type="InterPro" id="IPR018624">
    <property type="entry name" value="Sec66"/>
</dbReference>
<proteinExistence type="predicted"/>
<dbReference type="GO" id="GO:0031207">
    <property type="term" value="C:Sec62/Sec63 complex"/>
    <property type="evidence" value="ECO:0007669"/>
    <property type="project" value="InterPro"/>
</dbReference>
<dbReference type="STRING" id="1314674.A0A0D7BIV1"/>
<dbReference type="GO" id="GO:0031204">
    <property type="term" value="P:post-translational protein targeting to membrane, translocation"/>
    <property type="evidence" value="ECO:0007669"/>
    <property type="project" value="InterPro"/>
</dbReference>
<keyword evidence="2" id="KW-0472">Membrane</keyword>
<reference evidence="3 4" key="1">
    <citation type="journal article" date="2015" name="Fungal Genet. Biol.">
        <title>Evolution of novel wood decay mechanisms in Agaricales revealed by the genome sequences of Fistulina hepatica and Cylindrobasidium torrendii.</title>
        <authorList>
            <person name="Floudas D."/>
            <person name="Held B.W."/>
            <person name="Riley R."/>
            <person name="Nagy L.G."/>
            <person name="Koehler G."/>
            <person name="Ransdell A.S."/>
            <person name="Younus H."/>
            <person name="Chow J."/>
            <person name="Chiniquy J."/>
            <person name="Lipzen A."/>
            <person name="Tritt A."/>
            <person name="Sun H."/>
            <person name="Haridas S."/>
            <person name="LaButti K."/>
            <person name="Ohm R.A."/>
            <person name="Kues U."/>
            <person name="Blanchette R.A."/>
            <person name="Grigoriev I.V."/>
            <person name="Minto R.E."/>
            <person name="Hibbett D.S."/>
        </authorList>
    </citation>
    <scope>NUCLEOTIDE SEQUENCE [LARGE SCALE GENOMIC DNA]</scope>
    <source>
        <strain evidence="3 4">FP15055 ss-10</strain>
    </source>
</reference>
<dbReference type="OrthoDB" id="73168at2759"/>
<gene>
    <name evidence="3" type="ORF">CYLTODRAFT_452143</name>
</gene>
<keyword evidence="2" id="KW-1133">Transmembrane helix</keyword>
<protein>
    <submittedName>
        <fullName evidence="3">Translocation protein sec66</fullName>
    </submittedName>
</protein>
<dbReference type="Proteomes" id="UP000054007">
    <property type="component" value="Unassembled WGS sequence"/>
</dbReference>
<name>A0A0D7BIV1_9AGAR</name>
<keyword evidence="4" id="KW-1185">Reference proteome</keyword>
<dbReference type="Pfam" id="PF09802">
    <property type="entry name" value="Sec66"/>
    <property type="match status" value="1"/>
</dbReference>
<dbReference type="PANTHER" id="PTHR28229">
    <property type="entry name" value="TRANSLOCATION PROTEIN SEC66"/>
    <property type="match status" value="1"/>
</dbReference>
<feature type="compositionally biased region" description="Pro residues" evidence="1">
    <location>
        <begin position="192"/>
        <end position="204"/>
    </location>
</feature>
<evidence type="ECO:0000313" key="4">
    <source>
        <dbReference type="Proteomes" id="UP000054007"/>
    </source>
</evidence>
<keyword evidence="2" id="KW-0812">Transmembrane</keyword>
<dbReference type="PANTHER" id="PTHR28229:SF1">
    <property type="entry name" value="TRANSLOCATION PROTEIN SEC66"/>
    <property type="match status" value="1"/>
</dbReference>
<evidence type="ECO:0000256" key="2">
    <source>
        <dbReference type="SAM" id="Phobius"/>
    </source>
</evidence>
<feature type="region of interest" description="Disordered" evidence="1">
    <location>
        <begin position="171"/>
        <end position="204"/>
    </location>
</feature>
<sequence>MASVFVPVAYVLIVFGSLYIFSRIYRKRLSAQKFEPYFPAHVERNTYITLLARDPPTPDPVLKAALVRRAVADVNRALKIREDKPSLQNLLQKGAIGDDLWNSFLAAEKELEVEIVEVMREAESFLPQWGQLIFQTANEVIASDKMRSTLEGMQAHTASLEAKYGVPARIRISVGPPPPGAKPMGQVSAPGTPGPQPPTPLGSA</sequence>
<evidence type="ECO:0000256" key="1">
    <source>
        <dbReference type="SAM" id="MobiDB-lite"/>
    </source>
</evidence>